<evidence type="ECO:0000256" key="1">
    <source>
        <dbReference type="SAM" id="MobiDB-lite"/>
    </source>
</evidence>
<proteinExistence type="predicted"/>
<feature type="compositionally biased region" description="Low complexity" evidence="1">
    <location>
        <begin position="215"/>
        <end position="227"/>
    </location>
</feature>
<gene>
    <name evidence="2" type="ORF">MCHLO_01084</name>
</gene>
<reference evidence="2" key="1">
    <citation type="submission" date="2014-09" db="EMBL/GenBank/DDBJ databases">
        <title>Genome sequence of the luminous mushroom Mycena chlorophos for searching fungal bioluminescence genes.</title>
        <authorList>
            <person name="Tanaka Y."/>
            <person name="Kasuga D."/>
            <person name="Oba Y."/>
            <person name="Hase S."/>
            <person name="Sato K."/>
            <person name="Oba Y."/>
            <person name="Sakakibara Y."/>
        </authorList>
    </citation>
    <scope>NUCLEOTIDE SEQUENCE</scope>
</reference>
<organism evidence="2 3">
    <name type="scientific">Mycena chlorophos</name>
    <name type="common">Agaric fungus</name>
    <name type="synonym">Agaricus chlorophos</name>
    <dbReference type="NCBI Taxonomy" id="658473"/>
    <lineage>
        <taxon>Eukaryota</taxon>
        <taxon>Fungi</taxon>
        <taxon>Dikarya</taxon>
        <taxon>Basidiomycota</taxon>
        <taxon>Agaricomycotina</taxon>
        <taxon>Agaricomycetes</taxon>
        <taxon>Agaricomycetidae</taxon>
        <taxon>Agaricales</taxon>
        <taxon>Marasmiineae</taxon>
        <taxon>Mycenaceae</taxon>
        <taxon>Mycena</taxon>
    </lineage>
</organism>
<evidence type="ECO:0000313" key="2">
    <source>
        <dbReference type="EMBL" id="GAT43402.1"/>
    </source>
</evidence>
<feature type="compositionally biased region" description="Polar residues" evidence="1">
    <location>
        <begin position="200"/>
        <end position="210"/>
    </location>
</feature>
<protein>
    <submittedName>
        <fullName evidence="2">Uncharacterized protein</fullName>
    </submittedName>
</protein>
<feature type="region of interest" description="Disordered" evidence="1">
    <location>
        <begin position="200"/>
        <end position="227"/>
    </location>
</feature>
<name>A0ABQ0KYQ8_MYCCL</name>
<feature type="region of interest" description="Disordered" evidence="1">
    <location>
        <begin position="63"/>
        <end position="86"/>
    </location>
</feature>
<feature type="compositionally biased region" description="Polar residues" evidence="1">
    <location>
        <begin position="70"/>
        <end position="83"/>
    </location>
</feature>
<dbReference type="Proteomes" id="UP000815677">
    <property type="component" value="Unassembled WGS sequence"/>
</dbReference>
<sequence>MAERRYIPQDLAKLKRAELVGLVLRQLEKWPARPHRRFSRWKTNMEEMRAVLLACPFTTTVELPRPDVPTSGSDTNLQPSSLNEPAPSSVRHLTLFLRDMRGVHTENVSVNISIRCDAELGENPSRAYRIRAHELLAALQDSIAAIAGPAKIGVPNEDEPSYTSYFATLDANGFSVPHPEFLFVARDGKLRLVVGQHANSAPGSTSSLNNHHLPKSSSSRPRVSNPPSEKQLAWLRAQLAATAGWAEFEAQHNKRLSNLHRAQYWKFASDFSRKWQKERWPSDLCSSTDSRIRKNAIESALKLGPTALNQAINMAQILDSAYFGVRAVLEVVQVVENETKVGEGEALVEFLTDWAKAHPDSFPATV</sequence>
<evidence type="ECO:0000313" key="3">
    <source>
        <dbReference type="Proteomes" id="UP000815677"/>
    </source>
</evidence>
<dbReference type="EMBL" id="DF838975">
    <property type="protein sequence ID" value="GAT43402.1"/>
    <property type="molecule type" value="Genomic_DNA"/>
</dbReference>
<keyword evidence="3" id="KW-1185">Reference proteome</keyword>
<accession>A0ABQ0KYQ8</accession>